<feature type="transmembrane region" description="Helical" evidence="6">
    <location>
        <begin position="257"/>
        <end position="278"/>
    </location>
</feature>
<dbReference type="InterPro" id="IPR009248">
    <property type="entry name" value="SbmA_BacA"/>
</dbReference>
<evidence type="ECO:0000256" key="1">
    <source>
        <dbReference type="ARBA" id="ARBA00004651"/>
    </source>
</evidence>
<feature type="transmembrane region" description="Helical" evidence="6">
    <location>
        <begin position="12"/>
        <end position="44"/>
    </location>
</feature>
<dbReference type="PANTHER" id="PTHR11384:SF59">
    <property type="entry name" value="LYSOSOMAL COBALAMIN TRANSPORTER ABCD4"/>
    <property type="match status" value="1"/>
</dbReference>
<keyword evidence="3 6" id="KW-0812">Transmembrane</keyword>
<dbReference type="AlphaFoldDB" id="A0A7T5UR67"/>
<evidence type="ECO:0000256" key="3">
    <source>
        <dbReference type="ARBA" id="ARBA00022692"/>
    </source>
</evidence>
<name>A0A7T5UR67_9BACT</name>
<evidence type="ECO:0000256" key="2">
    <source>
        <dbReference type="ARBA" id="ARBA00022448"/>
    </source>
</evidence>
<feature type="transmembrane region" description="Helical" evidence="6">
    <location>
        <begin position="130"/>
        <end position="151"/>
    </location>
</feature>
<dbReference type="InterPro" id="IPR036640">
    <property type="entry name" value="ABC1_TM_sf"/>
</dbReference>
<comment type="subcellular location">
    <subcellularLocation>
        <location evidence="1">Cell membrane</location>
        <topology evidence="1">Multi-pass membrane protein</topology>
    </subcellularLocation>
</comment>
<organism evidence="7 8">
    <name type="scientific">Candidatus Sungiibacteriota bacterium</name>
    <dbReference type="NCBI Taxonomy" id="2750080"/>
    <lineage>
        <taxon>Bacteria</taxon>
        <taxon>Candidatus Sungiibacteriota</taxon>
    </lineage>
</organism>
<evidence type="ECO:0000256" key="5">
    <source>
        <dbReference type="ARBA" id="ARBA00023136"/>
    </source>
</evidence>
<dbReference type="GO" id="GO:0015833">
    <property type="term" value="P:peptide transport"/>
    <property type="evidence" value="ECO:0007669"/>
    <property type="project" value="InterPro"/>
</dbReference>
<dbReference type="InterPro" id="IPR050835">
    <property type="entry name" value="ABC_transporter_sub-D"/>
</dbReference>
<keyword evidence="2" id="KW-0813">Transport</keyword>
<dbReference type="EMBL" id="CP066690">
    <property type="protein sequence ID" value="QQG45171.1"/>
    <property type="molecule type" value="Genomic_DNA"/>
</dbReference>
<protein>
    <submittedName>
        <fullName evidence="7">Transporter</fullName>
    </submittedName>
</protein>
<reference evidence="7 8" key="1">
    <citation type="submission" date="2020-07" db="EMBL/GenBank/DDBJ databases">
        <title>Huge and variable diversity of episymbiotic CPR bacteria and DPANN archaea in groundwater ecosystems.</title>
        <authorList>
            <person name="He C.Y."/>
            <person name="Keren R."/>
            <person name="Whittaker M."/>
            <person name="Farag I.F."/>
            <person name="Doudna J."/>
            <person name="Cate J.H.D."/>
            <person name="Banfield J.F."/>
        </authorList>
    </citation>
    <scope>NUCLEOTIDE SEQUENCE [LARGE SCALE GENOMIC DNA]</scope>
    <source>
        <strain evidence="7">NC_groundwater_541_Ag_S-0.1um_46_50</strain>
    </source>
</reference>
<dbReference type="Gene3D" id="1.20.1560.10">
    <property type="entry name" value="ABC transporter type 1, transmembrane domain"/>
    <property type="match status" value="1"/>
</dbReference>
<dbReference type="GO" id="GO:0005524">
    <property type="term" value="F:ATP binding"/>
    <property type="evidence" value="ECO:0007669"/>
    <property type="project" value="InterPro"/>
</dbReference>
<evidence type="ECO:0000256" key="4">
    <source>
        <dbReference type="ARBA" id="ARBA00022989"/>
    </source>
</evidence>
<keyword evidence="4 6" id="KW-1133">Transmembrane helix</keyword>
<dbReference type="Pfam" id="PF05992">
    <property type="entry name" value="SbmA_BacA"/>
    <property type="match status" value="1"/>
</dbReference>
<dbReference type="GO" id="GO:1904680">
    <property type="term" value="F:peptide transmembrane transporter activity"/>
    <property type="evidence" value="ECO:0007669"/>
    <property type="project" value="InterPro"/>
</dbReference>
<evidence type="ECO:0000256" key="6">
    <source>
        <dbReference type="SAM" id="Phobius"/>
    </source>
</evidence>
<dbReference type="Proteomes" id="UP000595618">
    <property type="component" value="Chromosome"/>
</dbReference>
<feature type="transmembrane region" description="Helical" evidence="6">
    <location>
        <begin position="163"/>
        <end position="186"/>
    </location>
</feature>
<feature type="transmembrane region" description="Helical" evidence="6">
    <location>
        <begin position="65"/>
        <end position="88"/>
    </location>
</feature>
<accession>A0A7T5UR67</accession>
<dbReference type="PANTHER" id="PTHR11384">
    <property type="entry name" value="ATP-BINDING CASSETTE, SUB-FAMILY D MEMBER"/>
    <property type="match status" value="1"/>
</dbReference>
<proteinExistence type="predicted"/>
<keyword evidence="5 6" id="KW-0472">Membrane</keyword>
<evidence type="ECO:0000313" key="7">
    <source>
        <dbReference type="EMBL" id="QQG45171.1"/>
    </source>
</evidence>
<dbReference type="GO" id="GO:0005886">
    <property type="term" value="C:plasma membrane"/>
    <property type="evidence" value="ECO:0007669"/>
    <property type="project" value="UniProtKB-SubCell"/>
</dbReference>
<evidence type="ECO:0000313" key="8">
    <source>
        <dbReference type="Proteomes" id="UP000595618"/>
    </source>
</evidence>
<dbReference type="SUPFAM" id="SSF90123">
    <property type="entry name" value="ABC transporter transmembrane region"/>
    <property type="match status" value="1"/>
</dbReference>
<gene>
    <name evidence="7" type="ORF">HYW89_04200</name>
</gene>
<sequence>MIKSFFWNRKWFWWAYGVGSVLILLSYGQVRLAVLFNTWYGMFYTIMQKPAEHTIQEFNAGLERFLVLAAIWIVLGAIMTFVTSHYGLRWREAITNDYLPRWQLVPVKIEGESQRMQEDPALFAEIVESLGLQAVNAVMTLIAFIPVLWVLSKEVKYLFLTDIPGSLVWVALVITIGGMTITWFVAQKLPKLEYNNQVVEAEFRKYLALAEEYKASHSDLTVLFNLFSGVKRNYRRLYFHKGYVDLWLNLYGQVLVILPYVVMGTSLMAGLATLGVVVQVSNAFGEVRSSLAIFISNWKVITRLRSIWMRLHEFEANLNRFQPQ</sequence>